<organism evidence="2 3">
    <name type="scientific">Moorena producens 3L</name>
    <dbReference type="NCBI Taxonomy" id="489825"/>
    <lineage>
        <taxon>Bacteria</taxon>
        <taxon>Bacillati</taxon>
        <taxon>Cyanobacteriota</taxon>
        <taxon>Cyanophyceae</taxon>
        <taxon>Coleofasciculales</taxon>
        <taxon>Coleofasciculaceae</taxon>
        <taxon>Moorena</taxon>
    </lineage>
</organism>
<dbReference type="SUPFAM" id="SSF51735">
    <property type="entry name" value="NAD(P)-binding Rossmann-fold domains"/>
    <property type="match status" value="1"/>
</dbReference>
<protein>
    <submittedName>
        <fullName evidence="2">Nucleoside-diphosphate-sugar epimerase</fullName>
    </submittedName>
</protein>
<name>F4XR99_9CYAN</name>
<dbReference type="eggNOG" id="COG0451">
    <property type="taxonomic scope" value="Bacteria"/>
</dbReference>
<dbReference type="GO" id="GO:0004029">
    <property type="term" value="F:aldehyde dehydrogenase (NAD+) activity"/>
    <property type="evidence" value="ECO:0007669"/>
    <property type="project" value="TreeGrafter"/>
</dbReference>
<dbReference type="Gene3D" id="3.40.50.720">
    <property type="entry name" value="NAD(P)-binding Rossmann-like Domain"/>
    <property type="match status" value="1"/>
</dbReference>
<dbReference type="GO" id="GO:0005737">
    <property type="term" value="C:cytoplasm"/>
    <property type="evidence" value="ECO:0007669"/>
    <property type="project" value="TreeGrafter"/>
</dbReference>
<feature type="non-terminal residue" evidence="2">
    <location>
        <position position="239"/>
    </location>
</feature>
<dbReference type="InterPro" id="IPR051783">
    <property type="entry name" value="NAD(P)-dependent_oxidoreduct"/>
</dbReference>
<keyword evidence="3" id="KW-1185">Reference proteome</keyword>
<dbReference type="AlphaFoldDB" id="F4XR99"/>
<dbReference type="EMBL" id="GL890883">
    <property type="protein sequence ID" value="EGJ32886.1"/>
    <property type="molecule type" value="Genomic_DNA"/>
</dbReference>
<proteinExistence type="predicted"/>
<dbReference type="HOGENOM" id="CLU_007383_6_1_3"/>
<dbReference type="PANTHER" id="PTHR48079:SF6">
    <property type="entry name" value="NAD(P)-BINDING DOMAIN-CONTAINING PROTEIN-RELATED"/>
    <property type="match status" value="1"/>
</dbReference>
<feature type="domain" description="NAD-dependent epimerase/dehydratase" evidence="1">
    <location>
        <begin position="9"/>
        <end position="226"/>
    </location>
</feature>
<evidence type="ECO:0000313" key="2">
    <source>
        <dbReference type="EMBL" id="EGJ32886.1"/>
    </source>
</evidence>
<evidence type="ECO:0000259" key="1">
    <source>
        <dbReference type="Pfam" id="PF01370"/>
    </source>
</evidence>
<dbReference type="RefSeq" id="WP_008183564.1">
    <property type="nucleotide sequence ID" value="NZ_GL890883.1"/>
</dbReference>
<dbReference type="PANTHER" id="PTHR48079">
    <property type="entry name" value="PROTEIN YEEZ"/>
    <property type="match status" value="1"/>
</dbReference>
<dbReference type="Pfam" id="PF01370">
    <property type="entry name" value="Epimerase"/>
    <property type="match status" value="1"/>
</dbReference>
<reference evidence="3" key="1">
    <citation type="journal article" date="2011" name="Proc. Natl. Acad. Sci. U.S.A.">
        <title>Genomic insights into the physiology and ecology of the marine filamentous cyanobacterium Lyngbya majuscula.</title>
        <authorList>
            <person name="Jones A.C."/>
            <person name="Monroe E.A."/>
            <person name="Podell S."/>
            <person name="Hess W.R."/>
            <person name="Klages S."/>
            <person name="Esquenazi E."/>
            <person name="Niessen S."/>
            <person name="Hoover H."/>
            <person name="Rothmann M."/>
            <person name="Lasken R.S."/>
            <person name="Yates J.R.III."/>
            <person name="Reinhardt R."/>
            <person name="Kube M."/>
            <person name="Burkart M.D."/>
            <person name="Allen E.E."/>
            <person name="Dorrestein P.C."/>
            <person name="Gerwick W.H."/>
            <person name="Gerwick L."/>
        </authorList>
    </citation>
    <scope>NUCLEOTIDE SEQUENCE [LARGE SCALE GENOMIC DNA]</scope>
    <source>
        <strain evidence="3">3L</strain>
    </source>
</reference>
<accession>F4XR99</accession>
<sequence>MNPAANKRVLVTGASGFTGSHLTHWLADQGYLVRALVRPSADVSALDTEKRRIGRIELFEGDLLQHETIEQAVAGCEHVYHVAALYRAAKHPDQLYWDVNVGGTSAVVEACRQHGVARLLHCSTIGVHGGVEEVPANEQSPFAPSDIYQRTKLAAEQCVQQSQSQGLPVTIVRPAGIYGPGDMRFLKLFTLVKTGRFIMFGSGQTLLHLVFVDDLVRGMWQAVEHPGGLGATLILAGEE</sequence>
<gene>
    <name evidence="2" type="ORF">LYNGBM3L_62220</name>
</gene>
<dbReference type="OrthoDB" id="9807212at2"/>
<dbReference type="InterPro" id="IPR001509">
    <property type="entry name" value="Epimerase_deHydtase"/>
</dbReference>
<evidence type="ECO:0000313" key="3">
    <source>
        <dbReference type="Proteomes" id="UP000003959"/>
    </source>
</evidence>
<dbReference type="InterPro" id="IPR036291">
    <property type="entry name" value="NAD(P)-bd_dom_sf"/>
</dbReference>
<dbReference type="Proteomes" id="UP000003959">
    <property type="component" value="Unassembled WGS sequence"/>
</dbReference>